<keyword evidence="10" id="KW-0393">Immunoglobulin domain</keyword>
<dbReference type="GO" id="GO:0042130">
    <property type="term" value="P:negative regulation of T cell proliferation"/>
    <property type="evidence" value="ECO:0007669"/>
    <property type="project" value="TreeGrafter"/>
</dbReference>
<evidence type="ECO:0000256" key="1">
    <source>
        <dbReference type="ARBA" id="ARBA00004251"/>
    </source>
</evidence>
<proteinExistence type="predicted"/>
<dbReference type="InterPro" id="IPR051713">
    <property type="entry name" value="T-cell_Activation_Regulation"/>
</dbReference>
<evidence type="ECO:0000256" key="2">
    <source>
        <dbReference type="ARBA" id="ARBA00022475"/>
    </source>
</evidence>
<evidence type="ECO:0000256" key="4">
    <source>
        <dbReference type="ARBA" id="ARBA00022729"/>
    </source>
</evidence>
<evidence type="ECO:0000313" key="12">
    <source>
        <dbReference type="Ensembl" id="ENSMMOP00000015179.1"/>
    </source>
</evidence>
<dbReference type="GO" id="GO:0009897">
    <property type="term" value="C:external side of plasma membrane"/>
    <property type="evidence" value="ECO:0007669"/>
    <property type="project" value="TreeGrafter"/>
</dbReference>
<dbReference type="GO" id="GO:0042102">
    <property type="term" value="P:positive regulation of T cell proliferation"/>
    <property type="evidence" value="ECO:0007669"/>
    <property type="project" value="TreeGrafter"/>
</dbReference>
<feature type="domain" description="Ig-like" evidence="11">
    <location>
        <begin position="7"/>
        <end position="119"/>
    </location>
</feature>
<keyword evidence="4" id="KW-0732">Signal</keyword>
<dbReference type="Pfam" id="PF07686">
    <property type="entry name" value="V-set"/>
    <property type="match status" value="1"/>
</dbReference>
<keyword evidence="9" id="KW-0325">Glycoprotein</keyword>
<evidence type="ECO:0000256" key="3">
    <source>
        <dbReference type="ARBA" id="ARBA00022692"/>
    </source>
</evidence>
<organism evidence="12 13">
    <name type="scientific">Mola mola</name>
    <name type="common">Ocean sunfish</name>
    <name type="synonym">Tetraodon mola</name>
    <dbReference type="NCBI Taxonomy" id="94237"/>
    <lineage>
        <taxon>Eukaryota</taxon>
        <taxon>Metazoa</taxon>
        <taxon>Chordata</taxon>
        <taxon>Craniata</taxon>
        <taxon>Vertebrata</taxon>
        <taxon>Euteleostomi</taxon>
        <taxon>Actinopterygii</taxon>
        <taxon>Neopterygii</taxon>
        <taxon>Teleostei</taxon>
        <taxon>Neoteleostei</taxon>
        <taxon>Acanthomorphata</taxon>
        <taxon>Eupercaria</taxon>
        <taxon>Tetraodontiformes</taxon>
        <taxon>Molidae</taxon>
        <taxon>Mola</taxon>
    </lineage>
</organism>
<reference evidence="12" key="1">
    <citation type="submission" date="2025-08" db="UniProtKB">
        <authorList>
            <consortium name="Ensembl"/>
        </authorList>
    </citation>
    <scope>IDENTIFICATION</scope>
</reference>
<dbReference type="InterPro" id="IPR007110">
    <property type="entry name" value="Ig-like_dom"/>
</dbReference>
<dbReference type="Ensembl" id="ENSMMOT00000015428.1">
    <property type="protein sequence ID" value="ENSMMOP00000015179.1"/>
    <property type="gene ID" value="ENSMMOG00000011593.1"/>
</dbReference>
<evidence type="ECO:0000256" key="7">
    <source>
        <dbReference type="ARBA" id="ARBA00023157"/>
    </source>
</evidence>
<dbReference type="Proteomes" id="UP000261620">
    <property type="component" value="Unplaced"/>
</dbReference>
<reference evidence="12" key="2">
    <citation type="submission" date="2025-09" db="UniProtKB">
        <authorList>
            <consortium name="Ensembl"/>
        </authorList>
    </citation>
    <scope>IDENTIFICATION</scope>
</reference>
<keyword evidence="8" id="KW-0675">Receptor</keyword>
<accession>A0A3Q3X044</accession>
<dbReference type="InterPro" id="IPR013106">
    <property type="entry name" value="Ig_V-set"/>
</dbReference>
<keyword evidence="2" id="KW-1003">Cell membrane</keyword>
<evidence type="ECO:0000313" key="13">
    <source>
        <dbReference type="Proteomes" id="UP000261620"/>
    </source>
</evidence>
<comment type="subcellular location">
    <subcellularLocation>
        <location evidence="1">Cell membrane</location>
        <topology evidence="1">Single-pass type I membrane protein</topology>
    </subcellularLocation>
</comment>
<evidence type="ECO:0000256" key="5">
    <source>
        <dbReference type="ARBA" id="ARBA00022989"/>
    </source>
</evidence>
<dbReference type="Gene3D" id="2.60.40.10">
    <property type="entry name" value="Immunoglobulins"/>
    <property type="match status" value="1"/>
</dbReference>
<evidence type="ECO:0000259" key="11">
    <source>
        <dbReference type="PROSITE" id="PS50835"/>
    </source>
</evidence>
<evidence type="ECO:0000256" key="10">
    <source>
        <dbReference type="ARBA" id="ARBA00023319"/>
    </source>
</evidence>
<name>A0A3Q3X044_MOLML</name>
<dbReference type="PANTHER" id="PTHR25466:SF14">
    <property type="entry name" value="BUTYROPHILIN SUBFAMILY 2 MEMBER A2-LIKE-RELATED"/>
    <property type="match status" value="1"/>
</dbReference>
<dbReference type="AlphaFoldDB" id="A0A3Q3X044"/>
<evidence type="ECO:0000256" key="9">
    <source>
        <dbReference type="ARBA" id="ARBA00023180"/>
    </source>
</evidence>
<dbReference type="InterPro" id="IPR013783">
    <property type="entry name" value="Ig-like_fold"/>
</dbReference>
<dbReference type="PROSITE" id="PS50835">
    <property type="entry name" value="IG_LIKE"/>
    <property type="match status" value="1"/>
</dbReference>
<keyword evidence="3" id="KW-0812">Transmembrane</keyword>
<dbReference type="InterPro" id="IPR036179">
    <property type="entry name" value="Ig-like_dom_sf"/>
</dbReference>
<keyword evidence="6" id="KW-0472">Membrane</keyword>
<dbReference type="GO" id="GO:0031295">
    <property type="term" value="P:T cell costimulation"/>
    <property type="evidence" value="ECO:0007669"/>
    <property type="project" value="TreeGrafter"/>
</dbReference>
<dbReference type="GO" id="GO:0071222">
    <property type="term" value="P:cellular response to lipopolysaccharide"/>
    <property type="evidence" value="ECO:0007669"/>
    <property type="project" value="TreeGrafter"/>
</dbReference>
<dbReference type="GO" id="GO:0006955">
    <property type="term" value="P:immune response"/>
    <property type="evidence" value="ECO:0007669"/>
    <property type="project" value="TreeGrafter"/>
</dbReference>
<keyword evidence="13" id="KW-1185">Reference proteome</keyword>
<sequence>MTTHLAPRRTHRIHCQHLSARHNILVGEARQSVVLPCFADLPVITSRVEWLCNDTREVHLFRNKRNHLDYQDKHYKGRTSLFDHEPSPLNFSLRLSDIQVSDGGKYKCSIFTNTKQKLECFVGAKPRQPGFGFGKGLEGLRPLKIGSTMFTGSSKSGGVSQLGI</sequence>
<dbReference type="PANTHER" id="PTHR25466">
    <property type="entry name" value="T-LYMPHOCYTE ACTIVATION ANTIGEN"/>
    <property type="match status" value="1"/>
</dbReference>
<keyword evidence="7" id="KW-1015">Disulfide bond</keyword>
<evidence type="ECO:0000256" key="6">
    <source>
        <dbReference type="ARBA" id="ARBA00023136"/>
    </source>
</evidence>
<protein>
    <recommendedName>
        <fullName evidence="11">Ig-like domain-containing protein</fullName>
    </recommendedName>
</protein>
<dbReference type="GO" id="GO:0007166">
    <property type="term" value="P:cell surface receptor signaling pathway"/>
    <property type="evidence" value="ECO:0007669"/>
    <property type="project" value="TreeGrafter"/>
</dbReference>
<keyword evidence="5" id="KW-1133">Transmembrane helix</keyword>
<dbReference type="SUPFAM" id="SSF48726">
    <property type="entry name" value="Immunoglobulin"/>
    <property type="match status" value="1"/>
</dbReference>
<evidence type="ECO:0000256" key="8">
    <source>
        <dbReference type="ARBA" id="ARBA00023170"/>
    </source>
</evidence>